<dbReference type="EMBL" id="CP034413">
    <property type="protein sequence ID" value="QCI58872.1"/>
    <property type="molecule type" value="Genomic_DNA"/>
</dbReference>
<dbReference type="RefSeq" id="WP_136891006.1">
    <property type="nucleotide sequence ID" value="NZ_CP034413.3"/>
</dbReference>
<keyword evidence="2" id="KW-0732">Signal</keyword>
<dbReference type="PROSITE" id="PS51272">
    <property type="entry name" value="SLH"/>
    <property type="match status" value="2"/>
</dbReference>
<proteinExistence type="predicted"/>
<feature type="chain" id="PRO_5020376727" evidence="2">
    <location>
        <begin position="26"/>
        <end position="748"/>
    </location>
</feature>
<dbReference type="Proteomes" id="UP000298642">
    <property type="component" value="Chromosome"/>
</dbReference>
<evidence type="ECO:0000313" key="4">
    <source>
        <dbReference type="EMBL" id="QCI58872.1"/>
    </source>
</evidence>
<feature type="domain" description="SLH" evidence="3">
    <location>
        <begin position="92"/>
        <end position="156"/>
    </location>
</feature>
<evidence type="ECO:0000256" key="1">
    <source>
        <dbReference type="ARBA" id="ARBA00022737"/>
    </source>
</evidence>
<dbReference type="PANTHER" id="PTHR43308:SF5">
    <property type="entry name" value="S-LAYER PROTEIN _ PEPTIDOGLYCAN ENDO-BETA-N-ACETYLGLUCOSAMINIDASE"/>
    <property type="match status" value="1"/>
</dbReference>
<keyword evidence="5" id="KW-1185">Reference proteome</keyword>
<accession>A0A4D7AYP7</accession>
<dbReference type="Pfam" id="PF00395">
    <property type="entry name" value="SLH"/>
    <property type="match status" value="2"/>
</dbReference>
<dbReference type="InterPro" id="IPR051465">
    <property type="entry name" value="Cell_Envelope_Struct_Comp"/>
</dbReference>
<sequence length="748" mass="78261">MKRRIMTFLLAVCMAVSLLAVPAGAANTAAVTFSDVGDKSTAVAVESLRLLGVLDGYGDGTFRPGTVLTRAQFCKMAVYAMNGSNELGRYRTVTVFSDVKPSYWAAPYINMAAKGKNIISGYADGKFHPDRTVTVGQAVTILLRMLGYKDEDVGGVWPDSYMAEAALIGLTDGVSGTGNEGLTRGQAAKLFLNLLRADQKEGGSYLATLGETRTGQMLVSSTADGPRGAGTALQMASGAVYSLADGKVSNGMLNGTKGTLLLSKNGNEALTFVPDSVGSSKVVVLSTAKATELTDTTGTKYVMDNDTGVYYNGKESVWSEVYSWLNAGTSLTLYLDAGGGVDYVFVGGGGTTSNEAVIIYEKGSTSGFSSLAGGTSGYAIYKNGLPATAGDMRKYDVATYSSTTNSIRVCDTRITGYYEECYPNPKEPTKITVLGYEFNVLPTAMQTVSQFKPGDQITLLLTEDNQVAGAVAASGNTATGNAIGIAEVSSGSATVDLLCGIQVKGSVSLSASDVERLNGQLVRVSSSRKGGLSLTRLTGGVSGELNVAERKLGSRNLADNVVVFQNDGSGLTAISLSQIADGSVPASQITYAGTDWAGRVKVIVLNSAIGGGYIFGRANYTANYDEEGNREGNAQLSVEYGAGKSTPTFETGYVVRNGDIVGITIVTSGNTQRIGSLVYPDELRNVPNTAWSGKGAVTVNGRTYTVPASVPCYNTQTKSWVTLTEARAYADSATLYVYQGVVRFLEVG</sequence>
<feature type="domain" description="SLH" evidence="3">
    <location>
        <begin position="28"/>
        <end position="91"/>
    </location>
</feature>
<dbReference type="KEGG" id="obj:EIO64_06235"/>
<protein>
    <submittedName>
        <fullName evidence="4">S-layer homology domain-containing protein</fullName>
    </submittedName>
</protein>
<dbReference type="AlphaFoldDB" id="A0A4D7AYP7"/>
<name>A0A4D7AYP7_9FIRM</name>
<evidence type="ECO:0000259" key="3">
    <source>
        <dbReference type="PROSITE" id="PS51272"/>
    </source>
</evidence>
<organism evidence="4 5">
    <name type="scientific">Dysosmobacter welbionis</name>
    <dbReference type="NCBI Taxonomy" id="2093857"/>
    <lineage>
        <taxon>Bacteria</taxon>
        <taxon>Bacillati</taxon>
        <taxon>Bacillota</taxon>
        <taxon>Clostridia</taxon>
        <taxon>Eubacteriales</taxon>
        <taxon>Oscillospiraceae</taxon>
        <taxon>Dysosmobacter</taxon>
    </lineage>
</organism>
<feature type="signal peptide" evidence="2">
    <location>
        <begin position="1"/>
        <end position="25"/>
    </location>
</feature>
<evidence type="ECO:0000313" key="5">
    <source>
        <dbReference type="Proteomes" id="UP000298642"/>
    </source>
</evidence>
<keyword evidence="1" id="KW-0677">Repeat</keyword>
<dbReference type="PANTHER" id="PTHR43308">
    <property type="entry name" value="OUTER MEMBRANE PROTEIN ALPHA-RELATED"/>
    <property type="match status" value="1"/>
</dbReference>
<evidence type="ECO:0000256" key="2">
    <source>
        <dbReference type="SAM" id="SignalP"/>
    </source>
</evidence>
<gene>
    <name evidence="4" type="ORF">EIO64_06235</name>
</gene>
<reference evidence="5" key="1">
    <citation type="submission" date="2018-12" db="EMBL/GenBank/DDBJ databases">
        <title>Dusodibacter welbiota gen. nov., sp. nov., isolated from human faeces and emended description of the Oscillibacter genus.</title>
        <authorList>
            <person name="Le Roy T."/>
            <person name="Van der Smissen P."/>
            <person name="Delzenne N."/>
            <person name="Muccioli G."/>
            <person name="Collet J.F."/>
            <person name="Cani P.D."/>
        </authorList>
    </citation>
    <scope>NUCLEOTIDE SEQUENCE [LARGE SCALE GENOMIC DNA]</scope>
    <source>
        <strain evidence="5">J115</strain>
    </source>
</reference>
<dbReference type="InterPro" id="IPR001119">
    <property type="entry name" value="SLH_dom"/>
</dbReference>